<protein>
    <submittedName>
        <fullName evidence="1">Unannotated protein</fullName>
    </submittedName>
</protein>
<gene>
    <name evidence="1" type="ORF">UFOPK1722_00218</name>
</gene>
<dbReference type="EMBL" id="CAEZTS010000010">
    <property type="protein sequence ID" value="CAB4568361.1"/>
    <property type="molecule type" value="Genomic_DNA"/>
</dbReference>
<dbReference type="InterPro" id="IPR008928">
    <property type="entry name" value="6-hairpin_glycosidase_sf"/>
</dbReference>
<organism evidence="1">
    <name type="scientific">freshwater metagenome</name>
    <dbReference type="NCBI Taxonomy" id="449393"/>
    <lineage>
        <taxon>unclassified sequences</taxon>
        <taxon>metagenomes</taxon>
        <taxon>ecological metagenomes</taxon>
    </lineage>
</organism>
<accession>A0A6J6DW15</accession>
<dbReference type="Gene3D" id="1.50.10.10">
    <property type="match status" value="1"/>
</dbReference>
<dbReference type="SUPFAM" id="SSF48208">
    <property type="entry name" value="Six-hairpin glycosidases"/>
    <property type="match status" value="1"/>
</dbReference>
<dbReference type="GO" id="GO:0005975">
    <property type="term" value="P:carbohydrate metabolic process"/>
    <property type="evidence" value="ECO:0007669"/>
    <property type="project" value="InterPro"/>
</dbReference>
<dbReference type="AlphaFoldDB" id="A0A6J6DW15"/>
<sequence length="342" mass="38164">MTRVPHVEGVLSADEVVRTAESIAALQLDNGMIPWFEGGHCDPWNHVETAIALDVAGMHREAERAYQWLIDTQHADGWWFNYYLPSGTVEEPKLDTNVCAYIASGVWHHWLATSDRAFIDHVFPTVERAIDWVMSMRRPNGTIRWAREEHASPWDYALLTGSSSIWHALMCASHLADLVGRPRPEWREAADVLRVVIATQPDAFEPKARWAMDWYYPVLTNALVGEQAKARLAESWGTFAMEGRGIRCVSDEPWVTAAETAECSLAHVSVGDLNTAMELLYCTRAHRNDDGSYWTGIVYPTMERFPNGERTAYTAAAVIMAADAIDGGSAASRLFVPGVTVD</sequence>
<name>A0A6J6DW15_9ZZZZ</name>
<reference evidence="1" key="1">
    <citation type="submission" date="2020-05" db="EMBL/GenBank/DDBJ databases">
        <authorList>
            <person name="Chiriac C."/>
            <person name="Salcher M."/>
            <person name="Ghai R."/>
            <person name="Kavagutti S V."/>
        </authorList>
    </citation>
    <scope>NUCLEOTIDE SEQUENCE</scope>
</reference>
<dbReference type="InterPro" id="IPR012341">
    <property type="entry name" value="6hp_glycosidase-like_sf"/>
</dbReference>
<proteinExistence type="predicted"/>
<evidence type="ECO:0000313" key="1">
    <source>
        <dbReference type="EMBL" id="CAB4568361.1"/>
    </source>
</evidence>